<keyword evidence="3" id="KW-0687">Ribonucleoprotein</keyword>
<organism evidence="4">
    <name type="scientific">Lepeophtheirus salmonis</name>
    <name type="common">Salmon louse</name>
    <name type="synonym">Caligus salmonis</name>
    <dbReference type="NCBI Taxonomy" id="72036"/>
    <lineage>
        <taxon>Eukaryota</taxon>
        <taxon>Metazoa</taxon>
        <taxon>Ecdysozoa</taxon>
        <taxon>Arthropoda</taxon>
        <taxon>Crustacea</taxon>
        <taxon>Multicrustacea</taxon>
        <taxon>Hexanauplia</taxon>
        <taxon>Copepoda</taxon>
        <taxon>Siphonostomatoida</taxon>
        <taxon>Caligidae</taxon>
        <taxon>Lepeophtheirus</taxon>
    </lineage>
</organism>
<evidence type="ECO:0000313" key="5">
    <source>
        <dbReference type="EMBL" id="CAF2978092.1"/>
    </source>
</evidence>
<keyword evidence="6" id="KW-1185">Reference proteome</keyword>
<evidence type="ECO:0000313" key="4">
    <source>
        <dbReference type="EMBL" id="ADD38179.1"/>
    </source>
</evidence>
<reference evidence="4" key="1">
    <citation type="submission" date="2010-03" db="EMBL/GenBank/DDBJ databases">
        <title>Atlantic Lepeophtheirus salmonis ESTs and full-length cDNAs.</title>
        <authorList>
            <person name="Yasuike M."/>
            <person name="von Schalburg K."/>
            <person name="Cooper G."/>
            <person name="Leong J."/>
            <person name="Nilsen F."/>
            <person name="Jones S.R.M."/>
            <person name="Koop B.F."/>
        </authorList>
    </citation>
    <scope>NUCLEOTIDE SEQUENCE</scope>
    <source>
        <strain evidence="4">Atlantic form</strain>
        <tissue evidence="4">Mixed tissue</tissue>
    </source>
</reference>
<dbReference type="SUPFAM" id="SSF110324">
    <property type="entry name" value="Ribosomal L27 protein-like"/>
    <property type="match status" value="1"/>
</dbReference>
<dbReference type="GO" id="GO:0003735">
    <property type="term" value="F:structural constituent of ribosome"/>
    <property type="evidence" value="ECO:0007669"/>
    <property type="project" value="InterPro"/>
</dbReference>
<evidence type="ECO:0000256" key="3">
    <source>
        <dbReference type="ARBA" id="ARBA00023274"/>
    </source>
</evidence>
<proteinExistence type="evidence at transcript level"/>
<dbReference type="OrthoDB" id="1867012at2759"/>
<evidence type="ECO:0000256" key="2">
    <source>
        <dbReference type="ARBA" id="ARBA00022980"/>
    </source>
</evidence>
<dbReference type="InterPro" id="IPR001684">
    <property type="entry name" value="Ribosomal_bL27"/>
</dbReference>
<keyword evidence="2 4" id="KW-0689">Ribosomal protein</keyword>
<dbReference type="Proteomes" id="UP000675881">
    <property type="component" value="Chromosome 6"/>
</dbReference>
<accession>D3PHZ3</accession>
<dbReference type="PANTHER" id="PTHR15893:SF0">
    <property type="entry name" value="LARGE RIBOSOMAL SUBUNIT PROTEIN BL27M"/>
    <property type="match status" value="1"/>
</dbReference>
<sequence>MMASSLSNSLRPLVSGLLASGAGTTVLLDGGVSSAQRTSWLLGGVRGKKKQSSGSTKNQCGFPVGKKRGAKVYDGQRVPYGSVLVNQIHMTVFPGLNTRFGSRCSIMATHHGRVMFTVERTNLDFENDSYVQRYFSEDLKGRNMFRTTVHVIPDEQHQYFKLLDSN</sequence>
<evidence type="ECO:0000256" key="1">
    <source>
        <dbReference type="ARBA" id="ARBA00010797"/>
    </source>
</evidence>
<dbReference type="Pfam" id="PF01016">
    <property type="entry name" value="Ribosomal_L27"/>
    <property type="match status" value="1"/>
</dbReference>
<reference evidence="5" key="2">
    <citation type="submission" date="2021-02" db="EMBL/GenBank/DDBJ databases">
        <authorList>
            <person name="Bekaert M."/>
        </authorList>
    </citation>
    <scope>NUCLEOTIDE SEQUENCE</scope>
    <source>
        <strain evidence="5">IoA-00</strain>
    </source>
</reference>
<dbReference type="PANTHER" id="PTHR15893">
    <property type="entry name" value="RIBOSOMAL PROTEIN L27"/>
    <property type="match status" value="1"/>
</dbReference>
<dbReference type="EMBL" id="HG994585">
    <property type="protein sequence ID" value="CAF2978092.1"/>
    <property type="molecule type" value="Genomic_DNA"/>
</dbReference>
<gene>
    <name evidence="4" type="primary">RM27</name>
    <name evidence="5" type="ORF">LSAA_11617</name>
</gene>
<name>D3PHZ3_LEPSM</name>
<evidence type="ECO:0000313" key="6">
    <source>
        <dbReference type="Proteomes" id="UP000675881"/>
    </source>
</evidence>
<dbReference type="Gene3D" id="2.40.50.100">
    <property type="match status" value="1"/>
</dbReference>
<comment type="similarity">
    <text evidence="1">Belongs to the bacterial ribosomal protein bL27 family.</text>
</comment>
<dbReference type="GO" id="GO:0006412">
    <property type="term" value="P:translation"/>
    <property type="evidence" value="ECO:0007669"/>
    <property type="project" value="InterPro"/>
</dbReference>
<protein>
    <submittedName>
        <fullName evidence="5">(salmon louse) hypothetical protein</fullName>
    </submittedName>
    <submittedName>
        <fullName evidence="4">39S ribosomal protein L27, mitochondrial</fullName>
    </submittedName>
</protein>
<dbReference type="GO" id="GO:0005762">
    <property type="term" value="C:mitochondrial large ribosomal subunit"/>
    <property type="evidence" value="ECO:0007669"/>
    <property type="project" value="TreeGrafter"/>
</dbReference>
<dbReference type="EMBL" id="BT121249">
    <property type="protein sequence ID" value="ADD38179.1"/>
    <property type="molecule type" value="mRNA"/>
</dbReference>
<dbReference type="AlphaFoldDB" id="D3PHZ3"/>